<gene>
    <name evidence="1" type="ORF">OUZ56_013084</name>
</gene>
<organism evidence="1 2">
    <name type="scientific">Daphnia magna</name>
    <dbReference type="NCBI Taxonomy" id="35525"/>
    <lineage>
        <taxon>Eukaryota</taxon>
        <taxon>Metazoa</taxon>
        <taxon>Ecdysozoa</taxon>
        <taxon>Arthropoda</taxon>
        <taxon>Crustacea</taxon>
        <taxon>Branchiopoda</taxon>
        <taxon>Diplostraca</taxon>
        <taxon>Cladocera</taxon>
        <taxon>Anomopoda</taxon>
        <taxon>Daphniidae</taxon>
        <taxon>Daphnia</taxon>
    </lineage>
</organism>
<sequence>MMVLPSPSSTQNTHYNIYTAHMCDSLCTTAYAGAEGLRCTEDQLLQQQHSTHSLKSKSYINQSLSILDVRRHERRLEYGQLIATYLRLSEDKRCDCPYTIHEEYWCNGLSIAGKMPLVTNLDLVNYLLCSKSPYTHEDLKAYKGLETYKRLIDGGIGSFCAISLLNKNLLMKAKKCDLETEIATHTNQDT</sequence>
<evidence type="ECO:0000313" key="2">
    <source>
        <dbReference type="Proteomes" id="UP001234178"/>
    </source>
</evidence>
<dbReference type="Proteomes" id="UP001234178">
    <property type="component" value="Unassembled WGS sequence"/>
</dbReference>
<name>A0ABQ9Z4U0_9CRUS</name>
<evidence type="ECO:0000313" key="1">
    <source>
        <dbReference type="EMBL" id="KAK4007923.1"/>
    </source>
</evidence>
<keyword evidence="2" id="KW-1185">Reference proteome</keyword>
<comment type="caution">
    <text evidence="1">The sequence shown here is derived from an EMBL/GenBank/DDBJ whole genome shotgun (WGS) entry which is preliminary data.</text>
</comment>
<dbReference type="EMBL" id="JAOYFB010000002">
    <property type="protein sequence ID" value="KAK4007923.1"/>
    <property type="molecule type" value="Genomic_DNA"/>
</dbReference>
<accession>A0ABQ9Z4U0</accession>
<proteinExistence type="predicted"/>
<protein>
    <submittedName>
        <fullName evidence="1">Uncharacterized protein</fullName>
    </submittedName>
</protein>
<reference evidence="1 2" key="1">
    <citation type="journal article" date="2023" name="Nucleic Acids Res.">
        <title>The hologenome of Daphnia magna reveals possible DNA methylation and microbiome-mediated evolution of the host genome.</title>
        <authorList>
            <person name="Chaturvedi A."/>
            <person name="Li X."/>
            <person name="Dhandapani V."/>
            <person name="Marshall H."/>
            <person name="Kissane S."/>
            <person name="Cuenca-Cambronero M."/>
            <person name="Asole G."/>
            <person name="Calvet F."/>
            <person name="Ruiz-Romero M."/>
            <person name="Marangio P."/>
            <person name="Guigo R."/>
            <person name="Rago D."/>
            <person name="Mirbahai L."/>
            <person name="Eastwood N."/>
            <person name="Colbourne J.K."/>
            <person name="Zhou J."/>
            <person name="Mallon E."/>
            <person name="Orsini L."/>
        </authorList>
    </citation>
    <scope>NUCLEOTIDE SEQUENCE [LARGE SCALE GENOMIC DNA]</scope>
    <source>
        <strain evidence="1">LRV0_1</strain>
    </source>
</reference>